<comment type="subcellular location">
    <subcellularLocation>
        <location evidence="1">Nucleus</location>
        <location evidence="1">Nucleoplasm</location>
    </subcellularLocation>
</comment>
<evidence type="ECO:0000256" key="1">
    <source>
        <dbReference type="ARBA" id="ARBA00004642"/>
    </source>
</evidence>
<feature type="region of interest" description="Disordered" evidence="8">
    <location>
        <begin position="329"/>
        <end position="373"/>
    </location>
</feature>
<name>A0A0B7NTS3_9FUNG</name>
<evidence type="ECO:0000256" key="8">
    <source>
        <dbReference type="SAM" id="MobiDB-lite"/>
    </source>
</evidence>
<comment type="similarity">
    <text evidence="2">Belongs to the ZCCHC8 family.</text>
</comment>
<reference evidence="10 11" key="1">
    <citation type="submission" date="2014-09" db="EMBL/GenBank/DDBJ databases">
        <authorList>
            <person name="Ellenberger Sabrina"/>
        </authorList>
    </citation>
    <scope>NUCLEOTIDE SEQUENCE [LARGE SCALE GENOMIC DNA]</scope>
    <source>
        <strain evidence="10 11">CBS 412.66</strain>
    </source>
</reference>
<dbReference type="GO" id="GO:0008270">
    <property type="term" value="F:zinc ion binding"/>
    <property type="evidence" value="ECO:0007669"/>
    <property type="project" value="UniProtKB-KW"/>
</dbReference>
<evidence type="ECO:0000256" key="5">
    <source>
        <dbReference type="ARBA" id="ARBA00022833"/>
    </source>
</evidence>
<keyword evidence="6" id="KW-0539">Nucleus</keyword>
<keyword evidence="4 7" id="KW-0863">Zinc-finger</keyword>
<protein>
    <recommendedName>
        <fullName evidence="9">CCHC-type domain-containing protein</fullName>
    </recommendedName>
</protein>
<dbReference type="Proteomes" id="UP000054107">
    <property type="component" value="Unassembled WGS sequence"/>
</dbReference>
<dbReference type="PANTHER" id="PTHR13316:SF0">
    <property type="entry name" value="ZINC FINGER CCHC DOMAIN-CONTAINING PROTEIN 8"/>
    <property type="match status" value="1"/>
</dbReference>
<dbReference type="GO" id="GO:0071013">
    <property type="term" value="C:catalytic step 2 spliceosome"/>
    <property type="evidence" value="ECO:0007669"/>
    <property type="project" value="TreeGrafter"/>
</dbReference>
<evidence type="ECO:0000313" key="11">
    <source>
        <dbReference type="Proteomes" id="UP000054107"/>
    </source>
</evidence>
<dbReference type="EMBL" id="LN733872">
    <property type="protein sequence ID" value="CEP18668.1"/>
    <property type="molecule type" value="Genomic_DNA"/>
</dbReference>
<evidence type="ECO:0000256" key="6">
    <source>
        <dbReference type="ARBA" id="ARBA00023242"/>
    </source>
</evidence>
<evidence type="ECO:0000313" key="10">
    <source>
        <dbReference type="EMBL" id="CEP18668.1"/>
    </source>
</evidence>
<dbReference type="OrthoDB" id="8026949at2759"/>
<keyword evidence="11" id="KW-1185">Reference proteome</keyword>
<dbReference type="GO" id="GO:0005654">
    <property type="term" value="C:nucleoplasm"/>
    <property type="evidence" value="ECO:0007669"/>
    <property type="project" value="UniProtKB-SubCell"/>
</dbReference>
<dbReference type="STRING" id="35722.A0A0B7NTS3"/>
<dbReference type="SUPFAM" id="SSF57756">
    <property type="entry name" value="Retrovirus zinc finger-like domains"/>
    <property type="match status" value="1"/>
</dbReference>
<dbReference type="PANTHER" id="PTHR13316">
    <property type="entry name" value="ZINC FINGER, CCHC DOMAIN CONTAINING 8"/>
    <property type="match status" value="1"/>
</dbReference>
<dbReference type="GO" id="GO:0003723">
    <property type="term" value="F:RNA binding"/>
    <property type="evidence" value="ECO:0007669"/>
    <property type="project" value="TreeGrafter"/>
</dbReference>
<dbReference type="Pfam" id="PF04046">
    <property type="entry name" value="PSP"/>
    <property type="match status" value="1"/>
</dbReference>
<evidence type="ECO:0000256" key="7">
    <source>
        <dbReference type="PROSITE-ProRule" id="PRU00047"/>
    </source>
</evidence>
<gene>
    <name evidence="10" type="primary">PARPA_12974.1 scaffold 45652</name>
</gene>
<evidence type="ECO:0000256" key="3">
    <source>
        <dbReference type="ARBA" id="ARBA00022723"/>
    </source>
</evidence>
<feature type="compositionally biased region" description="Pro residues" evidence="8">
    <location>
        <begin position="334"/>
        <end position="344"/>
    </location>
</feature>
<dbReference type="InterPro" id="IPR006568">
    <property type="entry name" value="PSP_pro-rich"/>
</dbReference>
<dbReference type="InterPro" id="IPR036875">
    <property type="entry name" value="Znf_CCHC_sf"/>
</dbReference>
<dbReference type="PROSITE" id="PS50158">
    <property type="entry name" value="ZF_CCHC"/>
    <property type="match status" value="1"/>
</dbReference>
<evidence type="ECO:0000259" key="9">
    <source>
        <dbReference type="PROSITE" id="PS50158"/>
    </source>
</evidence>
<evidence type="ECO:0000256" key="4">
    <source>
        <dbReference type="ARBA" id="ARBA00022771"/>
    </source>
</evidence>
<keyword evidence="3" id="KW-0479">Metal-binding</keyword>
<dbReference type="AlphaFoldDB" id="A0A0B7NTS3"/>
<dbReference type="InterPro" id="IPR001878">
    <property type="entry name" value="Znf_CCHC"/>
</dbReference>
<proteinExistence type="inferred from homology"/>
<dbReference type="InterPro" id="IPR052115">
    <property type="entry name" value="NEXT_complex_subunit_ZCCHC8"/>
</dbReference>
<sequence>MASAHLRQEVLDILYKVLKDPLNYGDRNLLNIVNGSKDGLVSVRLVYGMTDILDPYPVEYVEHCIPRDSEQRFRLSIDFSRVGLKENAQYYETNALGFIEEDLDSVDVTIPQEVRPVIYDNGKFYVDEEHTRTHRVPNEQRFEYNRVNIRPIGKLRPVNMRLSCYNCGRSGHHFRDCILPIDYNRIRGQKDRLFTSMEKDSMQPGVLSHRLKEALDMLDVDEPPYYSRIRCYGYPPGYISYSNEPNDTEMPLLKAYDGEYVIHTKDQEKNQQKQPIYSVEYPGLYTHNIPYQSEIENDPKPSTYEYAQVLNQQWNEYYYYQHLYQNQNNCYNSEPPPPPPPPPGFEFYANNPVVPVNNDDQTVDMDISSGDEG</sequence>
<keyword evidence="5" id="KW-0862">Zinc</keyword>
<organism evidence="10 11">
    <name type="scientific">Parasitella parasitica</name>
    <dbReference type="NCBI Taxonomy" id="35722"/>
    <lineage>
        <taxon>Eukaryota</taxon>
        <taxon>Fungi</taxon>
        <taxon>Fungi incertae sedis</taxon>
        <taxon>Mucoromycota</taxon>
        <taxon>Mucoromycotina</taxon>
        <taxon>Mucoromycetes</taxon>
        <taxon>Mucorales</taxon>
        <taxon>Mucorineae</taxon>
        <taxon>Mucoraceae</taxon>
        <taxon>Parasitella</taxon>
    </lineage>
</organism>
<accession>A0A0B7NTS3</accession>
<feature type="domain" description="CCHC-type" evidence="9">
    <location>
        <begin position="164"/>
        <end position="177"/>
    </location>
</feature>
<evidence type="ECO:0000256" key="2">
    <source>
        <dbReference type="ARBA" id="ARBA00007497"/>
    </source>
</evidence>